<evidence type="ECO:0000256" key="1">
    <source>
        <dbReference type="ARBA" id="ARBA00004604"/>
    </source>
</evidence>
<dbReference type="EMBL" id="JALNTZ010000006">
    <property type="protein sequence ID" value="KAJ3648210.1"/>
    <property type="molecule type" value="Genomic_DNA"/>
</dbReference>
<organism evidence="9 10">
    <name type="scientific">Zophobas morio</name>
    <dbReference type="NCBI Taxonomy" id="2755281"/>
    <lineage>
        <taxon>Eukaryota</taxon>
        <taxon>Metazoa</taxon>
        <taxon>Ecdysozoa</taxon>
        <taxon>Arthropoda</taxon>
        <taxon>Hexapoda</taxon>
        <taxon>Insecta</taxon>
        <taxon>Pterygota</taxon>
        <taxon>Neoptera</taxon>
        <taxon>Endopterygota</taxon>
        <taxon>Coleoptera</taxon>
        <taxon>Polyphaga</taxon>
        <taxon>Cucujiformia</taxon>
        <taxon>Tenebrionidae</taxon>
        <taxon>Zophobas</taxon>
    </lineage>
</organism>
<evidence type="ECO:0000256" key="4">
    <source>
        <dbReference type="ARBA" id="ARBA00022552"/>
    </source>
</evidence>
<keyword evidence="5 6" id="KW-0539">Nucleus</keyword>
<dbReference type="InterPro" id="IPR009292">
    <property type="entry name" value="RRP36"/>
</dbReference>
<dbReference type="GO" id="GO:0030686">
    <property type="term" value="C:90S preribosome"/>
    <property type="evidence" value="ECO:0007669"/>
    <property type="project" value="TreeGrafter"/>
</dbReference>
<keyword evidence="7" id="KW-0175">Coiled coil</keyword>
<comment type="subunit">
    <text evidence="6">Associates with 90S and pre-40S pre-ribosomal particles.</text>
</comment>
<reference evidence="9" key="1">
    <citation type="journal article" date="2023" name="G3 (Bethesda)">
        <title>Whole genome assemblies of Zophobas morio and Tenebrio molitor.</title>
        <authorList>
            <person name="Kaur S."/>
            <person name="Stinson S.A."/>
            <person name="diCenzo G.C."/>
        </authorList>
    </citation>
    <scope>NUCLEOTIDE SEQUENCE</scope>
    <source>
        <strain evidence="9">QUZm001</strain>
    </source>
</reference>
<dbReference type="GO" id="GO:0000462">
    <property type="term" value="P:maturation of SSU-rRNA from tricistronic rRNA transcript (SSU-rRNA, 5.8S rRNA, LSU-rRNA)"/>
    <property type="evidence" value="ECO:0007669"/>
    <property type="project" value="TreeGrafter"/>
</dbReference>
<dbReference type="PANTHER" id="PTHR21738:SF0">
    <property type="entry name" value="RIBOSOMAL RNA PROCESSING PROTEIN 36 HOMOLOG"/>
    <property type="match status" value="1"/>
</dbReference>
<evidence type="ECO:0000256" key="6">
    <source>
        <dbReference type="RuleBase" id="RU368027"/>
    </source>
</evidence>
<evidence type="ECO:0000256" key="2">
    <source>
        <dbReference type="ARBA" id="ARBA00009418"/>
    </source>
</evidence>
<keyword evidence="3 6" id="KW-0690">Ribosome biogenesis</keyword>
<feature type="coiled-coil region" evidence="7">
    <location>
        <begin position="127"/>
        <end position="219"/>
    </location>
</feature>
<dbReference type="PANTHER" id="PTHR21738">
    <property type="entry name" value="RIBOSOMAL RNA PROCESSING PROTEIN 36 HOMOLOG"/>
    <property type="match status" value="1"/>
</dbReference>
<evidence type="ECO:0000256" key="8">
    <source>
        <dbReference type="SAM" id="MobiDB-lite"/>
    </source>
</evidence>
<evidence type="ECO:0000313" key="9">
    <source>
        <dbReference type="EMBL" id="KAJ3648210.1"/>
    </source>
</evidence>
<comment type="similarity">
    <text evidence="2 6">Belongs to the RRP36 family.</text>
</comment>
<name>A0AA38I385_9CUCU</name>
<comment type="caution">
    <text evidence="9">The sequence shown here is derived from an EMBL/GenBank/DDBJ whole genome shotgun (WGS) entry which is preliminary data.</text>
</comment>
<evidence type="ECO:0000313" key="10">
    <source>
        <dbReference type="Proteomes" id="UP001168821"/>
    </source>
</evidence>
<evidence type="ECO:0000256" key="3">
    <source>
        <dbReference type="ARBA" id="ARBA00022517"/>
    </source>
</evidence>
<evidence type="ECO:0000256" key="5">
    <source>
        <dbReference type="ARBA" id="ARBA00023242"/>
    </source>
</evidence>
<keyword evidence="6" id="KW-0687">Ribonucleoprotein</keyword>
<gene>
    <name evidence="9" type="ORF">Zmor_020030</name>
</gene>
<feature type="region of interest" description="Disordered" evidence="8">
    <location>
        <begin position="1"/>
        <end position="34"/>
    </location>
</feature>
<dbReference type="AlphaFoldDB" id="A0AA38I385"/>
<dbReference type="Pfam" id="PF06102">
    <property type="entry name" value="RRP36"/>
    <property type="match status" value="1"/>
</dbReference>
<keyword evidence="4 6" id="KW-0698">rRNA processing</keyword>
<protein>
    <recommendedName>
        <fullName evidence="6">rRNA biogenesis protein RRP36</fullName>
    </recommendedName>
</protein>
<comment type="subcellular location">
    <subcellularLocation>
        <location evidence="1 6">Nucleus</location>
        <location evidence="1 6">Nucleolus</location>
    </subcellularLocation>
</comment>
<dbReference type="Proteomes" id="UP001168821">
    <property type="component" value="Unassembled WGS sequence"/>
</dbReference>
<keyword evidence="10" id="KW-1185">Reference proteome</keyword>
<feature type="compositionally biased region" description="Acidic residues" evidence="8">
    <location>
        <begin position="1"/>
        <end position="10"/>
    </location>
</feature>
<evidence type="ECO:0000256" key="7">
    <source>
        <dbReference type="SAM" id="Coils"/>
    </source>
</evidence>
<dbReference type="GO" id="GO:0005730">
    <property type="term" value="C:nucleolus"/>
    <property type="evidence" value="ECO:0007669"/>
    <property type="project" value="UniProtKB-SubCell"/>
</dbReference>
<sequence length="240" mass="28453">MDPVMDESEETNGSNSDSQSDEETLESDRQKVKEQLSEMSFEELQKLKEEMGTKLYSQTVFGKTKTKVKTFKRVNKNRPREMSSKRIAHVKTSVKVSNKPTTRDPRFESFCGTFDKKIFQDNYKFVNDLRKKERDQLKDELKNTTNEEEKKRIKFAVQRLENQIRNEEMKTSQEDQTYSKNEVTIDKKAPYKKKSVVKLENLVNKYEQLKQTNKIQKHIERKAKKVSLKERKNLARQNLV</sequence>
<proteinExistence type="inferred from homology"/>
<comment type="function">
    <text evidence="6">Component of the 90S pre-ribosome involved in the maturation of rRNAs. Required for early cleavages of the pre-RNAs in the 40S ribosomal subunit maturation pathway.</text>
</comment>
<accession>A0AA38I385</accession>